<reference evidence="2" key="1">
    <citation type="submission" date="2021-02" db="EMBL/GenBank/DDBJ databases">
        <authorList>
            <person name="Nowell W R."/>
        </authorList>
    </citation>
    <scope>NUCLEOTIDE SEQUENCE</scope>
</reference>
<accession>A0A815XFC7</accession>
<protein>
    <recommendedName>
        <fullName evidence="5">Transposase</fullName>
    </recommendedName>
</protein>
<organism evidence="2 4">
    <name type="scientific">Didymodactylos carnosus</name>
    <dbReference type="NCBI Taxonomy" id="1234261"/>
    <lineage>
        <taxon>Eukaryota</taxon>
        <taxon>Metazoa</taxon>
        <taxon>Spiralia</taxon>
        <taxon>Gnathifera</taxon>
        <taxon>Rotifera</taxon>
        <taxon>Eurotatoria</taxon>
        <taxon>Bdelloidea</taxon>
        <taxon>Philodinida</taxon>
        <taxon>Philodinidae</taxon>
        <taxon>Didymodactylos</taxon>
    </lineage>
</organism>
<feature type="compositionally biased region" description="Low complexity" evidence="1">
    <location>
        <begin position="39"/>
        <end position="50"/>
    </location>
</feature>
<feature type="non-terminal residue" evidence="2">
    <location>
        <position position="1"/>
    </location>
</feature>
<keyword evidence="4" id="KW-1185">Reference proteome</keyword>
<evidence type="ECO:0008006" key="5">
    <source>
        <dbReference type="Google" id="ProtNLM"/>
    </source>
</evidence>
<evidence type="ECO:0000313" key="2">
    <source>
        <dbReference type="EMBL" id="CAF1557040.1"/>
    </source>
</evidence>
<feature type="compositionally biased region" description="Polar residues" evidence="1">
    <location>
        <begin position="1"/>
        <end position="16"/>
    </location>
</feature>
<dbReference type="EMBL" id="CAJNOQ010027876">
    <property type="protein sequence ID" value="CAF1557040.1"/>
    <property type="molecule type" value="Genomic_DNA"/>
</dbReference>
<evidence type="ECO:0000313" key="3">
    <source>
        <dbReference type="EMBL" id="CAF4418217.1"/>
    </source>
</evidence>
<feature type="compositionally biased region" description="Acidic residues" evidence="1">
    <location>
        <begin position="18"/>
        <end position="31"/>
    </location>
</feature>
<sequence>LNSNSKMYDYSSQLNNIDDGEFEIADDEDGESTNNPNMDVENNDSFSSNDDYSDEDDTQDLVNTTEQNFIGIKVFNTVKSHMEHSYFKVTTNHATKYIYKQTACWLLTGEKSKLSNDRLLRVTQSNKEE</sequence>
<dbReference type="Proteomes" id="UP000663829">
    <property type="component" value="Unassembled WGS sequence"/>
</dbReference>
<comment type="caution">
    <text evidence="2">The sequence shown here is derived from an EMBL/GenBank/DDBJ whole genome shotgun (WGS) entry which is preliminary data.</text>
</comment>
<evidence type="ECO:0000313" key="4">
    <source>
        <dbReference type="Proteomes" id="UP000663829"/>
    </source>
</evidence>
<feature type="region of interest" description="Disordered" evidence="1">
    <location>
        <begin position="1"/>
        <end position="58"/>
    </location>
</feature>
<dbReference type="Proteomes" id="UP000681722">
    <property type="component" value="Unassembled WGS sequence"/>
</dbReference>
<gene>
    <name evidence="2" type="ORF">GPM918_LOCUS39539</name>
    <name evidence="3" type="ORF">SRO942_LOCUS40418</name>
</gene>
<proteinExistence type="predicted"/>
<dbReference type="AlphaFoldDB" id="A0A815XFC7"/>
<dbReference type="EMBL" id="CAJOBC010093592">
    <property type="protein sequence ID" value="CAF4418217.1"/>
    <property type="molecule type" value="Genomic_DNA"/>
</dbReference>
<evidence type="ECO:0000256" key="1">
    <source>
        <dbReference type="SAM" id="MobiDB-lite"/>
    </source>
</evidence>
<name>A0A815XFC7_9BILA</name>
<dbReference type="OrthoDB" id="10055814at2759"/>